<comment type="pathway">
    <text evidence="1">Cofactor biosynthesis; NAD(+) biosynthesis.</text>
</comment>
<dbReference type="PANTHER" id="PTHR39321:SF3">
    <property type="entry name" value="PHOSPHOPANTETHEINE ADENYLYLTRANSFERASE"/>
    <property type="match status" value="1"/>
</dbReference>
<dbReference type="InterPro" id="IPR005248">
    <property type="entry name" value="NadD/NMNAT"/>
</dbReference>
<dbReference type="NCBIfam" id="TIGR00482">
    <property type="entry name" value="nicotinate (nicotinamide) nucleotide adenylyltransferase"/>
    <property type="match status" value="1"/>
</dbReference>
<evidence type="ECO:0000259" key="8">
    <source>
        <dbReference type="Pfam" id="PF01467"/>
    </source>
</evidence>
<evidence type="ECO:0000313" key="11">
    <source>
        <dbReference type="EMBL" id="CAB4908173.1"/>
    </source>
</evidence>
<evidence type="ECO:0000313" key="10">
    <source>
        <dbReference type="EMBL" id="CAB4670774.1"/>
    </source>
</evidence>
<protein>
    <submittedName>
        <fullName evidence="10">Unannotated protein</fullName>
    </submittedName>
</protein>
<evidence type="ECO:0000256" key="6">
    <source>
        <dbReference type="ARBA" id="ARBA00022840"/>
    </source>
</evidence>
<keyword evidence="5" id="KW-0547">Nucleotide-binding</keyword>
<evidence type="ECO:0000256" key="1">
    <source>
        <dbReference type="ARBA" id="ARBA00004790"/>
    </source>
</evidence>
<dbReference type="InterPro" id="IPR014729">
    <property type="entry name" value="Rossmann-like_a/b/a_fold"/>
</dbReference>
<accession>A0A6J6MD46</accession>
<evidence type="ECO:0000256" key="2">
    <source>
        <dbReference type="ARBA" id="ARBA00022642"/>
    </source>
</evidence>
<dbReference type="UniPathway" id="UPA00253"/>
<keyword evidence="2" id="KW-0662">Pyridine nucleotide biosynthesis</keyword>
<dbReference type="InterPro" id="IPR004821">
    <property type="entry name" value="Cyt_trans-like"/>
</dbReference>
<organism evidence="10">
    <name type="scientific">freshwater metagenome</name>
    <dbReference type="NCBI Taxonomy" id="449393"/>
    <lineage>
        <taxon>unclassified sequences</taxon>
        <taxon>metagenomes</taxon>
        <taxon>ecological metagenomes</taxon>
    </lineage>
</organism>
<evidence type="ECO:0000256" key="4">
    <source>
        <dbReference type="ARBA" id="ARBA00022695"/>
    </source>
</evidence>
<evidence type="ECO:0000313" key="9">
    <source>
        <dbReference type="EMBL" id="CAB4627894.1"/>
    </source>
</evidence>
<dbReference type="EMBL" id="CAFBMO010000033">
    <property type="protein sequence ID" value="CAB4908173.1"/>
    <property type="molecule type" value="Genomic_DNA"/>
</dbReference>
<dbReference type="Gene3D" id="3.40.50.620">
    <property type="entry name" value="HUPs"/>
    <property type="match status" value="1"/>
</dbReference>
<reference evidence="10" key="1">
    <citation type="submission" date="2020-05" db="EMBL/GenBank/DDBJ databases">
        <authorList>
            <person name="Chiriac C."/>
            <person name="Salcher M."/>
            <person name="Ghai R."/>
            <person name="Kavagutti S V."/>
        </authorList>
    </citation>
    <scope>NUCLEOTIDE SEQUENCE</scope>
</reference>
<dbReference type="PANTHER" id="PTHR39321">
    <property type="entry name" value="NICOTINATE-NUCLEOTIDE ADENYLYLTRANSFERASE-RELATED"/>
    <property type="match status" value="1"/>
</dbReference>
<dbReference type="EMBL" id="CAEZWR010000128">
    <property type="protein sequence ID" value="CAB4670774.1"/>
    <property type="molecule type" value="Genomic_DNA"/>
</dbReference>
<keyword evidence="6" id="KW-0067">ATP-binding</keyword>
<evidence type="ECO:0000256" key="3">
    <source>
        <dbReference type="ARBA" id="ARBA00022679"/>
    </source>
</evidence>
<dbReference type="GO" id="GO:0070566">
    <property type="term" value="F:adenylyltransferase activity"/>
    <property type="evidence" value="ECO:0007669"/>
    <property type="project" value="UniProtKB-ARBA"/>
</dbReference>
<proteinExistence type="inferred from homology"/>
<gene>
    <name evidence="9" type="ORF">UFOPK1908_01291</name>
    <name evidence="10" type="ORF">UFOPK2282_01067</name>
    <name evidence="11" type="ORF">UFOPK3576_00919</name>
</gene>
<feature type="domain" description="Cytidyltransferase-like" evidence="8">
    <location>
        <begin position="8"/>
        <end position="174"/>
    </location>
</feature>
<dbReference type="SUPFAM" id="SSF52374">
    <property type="entry name" value="Nucleotidylyl transferase"/>
    <property type="match status" value="1"/>
</dbReference>
<dbReference type="HAMAP" id="MF_00244">
    <property type="entry name" value="NaMN_adenylyltr"/>
    <property type="match status" value="1"/>
</dbReference>
<keyword evidence="3" id="KW-0808">Transferase</keyword>
<dbReference type="NCBIfam" id="NF000840">
    <property type="entry name" value="PRK00071.1-3"/>
    <property type="match status" value="1"/>
</dbReference>
<dbReference type="AlphaFoldDB" id="A0A6J6MD46"/>
<evidence type="ECO:0000256" key="5">
    <source>
        <dbReference type="ARBA" id="ARBA00022741"/>
    </source>
</evidence>
<dbReference type="Pfam" id="PF01467">
    <property type="entry name" value="CTP_transf_like"/>
    <property type="match status" value="1"/>
</dbReference>
<evidence type="ECO:0000256" key="7">
    <source>
        <dbReference type="ARBA" id="ARBA00023027"/>
    </source>
</evidence>
<dbReference type="GO" id="GO:0009435">
    <property type="term" value="P:NAD+ biosynthetic process"/>
    <property type="evidence" value="ECO:0007669"/>
    <property type="project" value="UniProtKB-UniPathway"/>
</dbReference>
<keyword evidence="4" id="KW-0548">Nucleotidyltransferase</keyword>
<name>A0A6J6MD46_9ZZZZ</name>
<dbReference type="NCBIfam" id="TIGR00125">
    <property type="entry name" value="cyt_tran_rel"/>
    <property type="match status" value="1"/>
</dbReference>
<dbReference type="GO" id="GO:0005524">
    <property type="term" value="F:ATP binding"/>
    <property type="evidence" value="ECO:0007669"/>
    <property type="project" value="UniProtKB-KW"/>
</dbReference>
<dbReference type="EMBL" id="CAEZVB010000078">
    <property type="protein sequence ID" value="CAB4627894.1"/>
    <property type="molecule type" value="Genomic_DNA"/>
</dbReference>
<dbReference type="CDD" id="cd02165">
    <property type="entry name" value="NMNAT"/>
    <property type="match status" value="1"/>
</dbReference>
<sequence length="206" mass="22514">MTSRRLGVFGGTFDPIHSGHLIAAASVRNALELEQVIFVPTGHSWHKIPGPLAPSMDRLAMVDLALADYENFTSSAVDINRLGPTYTIDTLTDLQGQYAQEFIDDQFTWFFITGADALAEFPSWKEPEEILARAQIVGVSRPGFTVAPGPLLSGHSIVIEAPTPDISSSDIRQRVREGRTIEGLLPIVVAQYIDTHGLYRDTPVGL</sequence>
<keyword evidence="7" id="KW-0520">NAD</keyword>